<keyword evidence="2" id="KW-1185">Reference proteome</keyword>
<gene>
    <name evidence="1" type="ORF">L1987_63491</name>
</gene>
<evidence type="ECO:0000313" key="2">
    <source>
        <dbReference type="Proteomes" id="UP001056120"/>
    </source>
</evidence>
<dbReference type="EMBL" id="CM042038">
    <property type="protein sequence ID" value="KAI3732287.1"/>
    <property type="molecule type" value="Genomic_DNA"/>
</dbReference>
<organism evidence="1 2">
    <name type="scientific">Smallanthus sonchifolius</name>
    <dbReference type="NCBI Taxonomy" id="185202"/>
    <lineage>
        <taxon>Eukaryota</taxon>
        <taxon>Viridiplantae</taxon>
        <taxon>Streptophyta</taxon>
        <taxon>Embryophyta</taxon>
        <taxon>Tracheophyta</taxon>
        <taxon>Spermatophyta</taxon>
        <taxon>Magnoliopsida</taxon>
        <taxon>eudicotyledons</taxon>
        <taxon>Gunneridae</taxon>
        <taxon>Pentapetalae</taxon>
        <taxon>asterids</taxon>
        <taxon>campanulids</taxon>
        <taxon>Asterales</taxon>
        <taxon>Asteraceae</taxon>
        <taxon>Asteroideae</taxon>
        <taxon>Heliantheae alliance</taxon>
        <taxon>Millerieae</taxon>
        <taxon>Smallanthus</taxon>
    </lineage>
</organism>
<proteinExistence type="predicted"/>
<reference evidence="2" key="1">
    <citation type="journal article" date="2022" name="Mol. Ecol. Resour.">
        <title>The genomes of chicory, endive, great burdock and yacon provide insights into Asteraceae palaeo-polyploidization history and plant inulin production.</title>
        <authorList>
            <person name="Fan W."/>
            <person name="Wang S."/>
            <person name="Wang H."/>
            <person name="Wang A."/>
            <person name="Jiang F."/>
            <person name="Liu H."/>
            <person name="Zhao H."/>
            <person name="Xu D."/>
            <person name="Zhang Y."/>
        </authorList>
    </citation>
    <scope>NUCLEOTIDE SEQUENCE [LARGE SCALE GENOMIC DNA]</scope>
    <source>
        <strain evidence="2">cv. Yunnan</strain>
    </source>
</reference>
<reference evidence="1 2" key="2">
    <citation type="journal article" date="2022" name="Mol. Ecol. Resour.">
        <title>The genomes of chicory, endive, great burdock and yacon provide insights into Asteraceae paleo-polyploidization history and plant inulin production.</title>
        <authorList>
            <person name="Fan W."/>
            <person name="Wang S."/>
            <person name="Wang H."/>
            <person name="Wang A."/>
            <person name="Jiang F."/>
            <person name="Liu H."/>
            <person name="Zhao H."/>
            <person name="Xu D."/>
            <person name="Zhang Y."/>
        </authorList>
    </citation>
    <scope>NUCLEOTIDE SEQUENCE [LARGE SCALE GENOMIC DNA]</scope>
    <source>
        <strain evidence="2">cv. Yunnan</strain>
        <tissue evidence="1">Leaves</tissue>
    </source>
</reference>
<name>A0ACB9CDA5_9ASTR</name>
<protein>
    <submittedName>
        <fullName evidence="1">Uncharacterized protein</fullName>
    </submittedName>
</protein>
<accession>A0ACB9CDA5</accession>
<evidence type="ECO:0000313" key="1">
    <source>
        <dbReference type="EMBL" id="KAI3732287.1"/>
    </source>
</evidence>
<sequence length="118" mass="13411">MSPPRTWFDIIVENNAVNRPEKIGNTFFMLLRLGEYESLLCKQDQLLKIAGLAAHQSVFNWPAVFQLVCHAFGCLDRFRIVKLENSFLDVLSVAVEYFHSSVPLQGLFDLVLSLKIAP</sequence>
<dbReference type="Proteomes" id="UP001056120">
    <property type="component" value="Linkage Group LG21"/>
</dbReference>
<comment type="caution">
    <text evidence="1">The sequence shown here is derived from an EMBL/GenBank/DDBJ whole genome shotgun (WGS) entry which is preliminary data.</text>
</comment>